<dbReference type="GO" id="GO:0003677">
    <property type="term" value="F:DNA binding"/>
    <property type="evidence" value="ECO:0007669"/>
    <property type="project" value="UniProtKB-KW"/>
</dbReference>
<keyword evidence="4 6" id="KW-0238">DNA-binding</keyword>
<evidence type="ECO:0000256" key="4">
    <source>
        <dbReference type="ARBA" id="ARBA00023125"/>
    </source>
</evidence>
<evidence type="ECO:0000259" key="7">
    <source>
        <dbReference type="Pfam" id="PF04542"/>
    </source>
</evidence>
<dbReference type="CDD" id="cd06171">
    <property type="entry name" value="Sigma70_r4"/>
    <property type="match status" value="1"/>
</dbReference>
<feature type="domain" description="RNA polymerase sigma-70 region 2" evidence="7">
    <location>
        <begin position="31"/>
        <end position="98"/>
    </location>
</feature>
<dbReference type="InterPro" id="IPR039425">
    <property type="entry name" value="RNA_pol_sigma-70-like"/>
</dbReference>
<evidence type="ECO:0000256" key="5">
    <source>
        <dbReference type="ARBA" id="ARBA00023163"/>
    </source>
</evidence>
<dbReference type="SUPFAM" id="SSF88946">
    <property type="entry name" value="Sigma2 domain of RNA polymerase sigma factors"/>
    <property type="match status" value="1"/>
</dbReference>
<dbReference type="EMBL" id="QYUK01000011">
    <property type="protein sequence ID" value="RJF90043.1"/>
    <property type="molecule type" value="Genomic_DNA"/>
</dbReference>
<evidence type="ECO:0000313" key="10">
    <source>
        <dbReference type="Proteomes" id="UP000284605"/>
    </source>
</evidence>
<comment type="caution">
    <text evidence="9">The sequence shown here is derived from an EMBL/GenBank/DDBJ whole genome shotgun (WGS) entry which is preliminary data.</text>
</comment>
<dbReference type="NCBIfam" id="TIGR02937">
    <property type="entry name" value="sigma70-ECF"/>
    <property type="match status" value="1"/>
</dbReference>
<dbReference type="InterPro" id="IPR007627">
    <property type="entry name" value="RNA_pol_sigma70_r2"/>
</dbReference>
<name>A0A418WJ31_9PROT</name>
<gene>
    <name evidence="9" type="ORF">D3874_17125</name>
</gene>
<dbReference type="InterPro" id="IPR013325">
    <property type="entry name" value="RNA_pol_sigma_r2"/>
</dbReference>
<evidence type="ECO:0000256" key="2">
    <source>
        <dbReference type="ARBA" id="ARBA00023015"/>
    </source>
</evidence>
<dbReference type="InterPro" id="IPR014284">
    <property type="entry name" value="RNA_pol_sigma-70_dom"/>
</dbReference>
<dbReference type="InterPro" id="IPR000838">
    <property type="entry name" value="RNA_pol_sigma70_ECF_CS"/>
</dbReference>
<evidence type="ECO:0000256" key="1">
    <source>
        <dbReference type="ARBA" id="ARBA00010641"/>
    </source>
</evidence>
<dbReference type="PANTHER" id="PTHR43133">
    <property type="entry name" value="RNA POLYMERASE ECF-TYPE SIGMA FACTO"/>
    <property type="match status" value="1"/>
</dbReference>
<dbReference type="Gene3D" id="1.10.1740.10">
    <property type="match status" value="1"/>
</dbReference>
<feature type="domain" description="RNA polymerase sigma-70 region 4" evidence="8">
    <location>
        <begin position="134"/>
        <end position="182"/>
    </location>
</feature>
<dbReference type="InterPro" id="IPR013324">
    <property type="entry name" value="RNA_pol_sigma_r3/r4-like"/>
</dbReference>
<sequence length="188" mass="21197">MSAAAPIDREILADLVEAVAQRADKAAFAQLFGHFAPRLKAYLMRLGAGGTVAEELVQEVMLTIWRKSASFDRRQSSVSTWIYTIARNRRIDLIRREKHPELDPDDPALAPSQPAAADVAVDEERRDRVLRQAILDLPDEQADLLKLAFYEGKSHAEIAAERDLPLGTVKSRLRLAFNRLRKTMEPLR</sequence>
<accession>A0A418WJ31</accession>
<dbReference type="InterPro" id="IPR036388">
    <property type="entry name" value="WH-like_DNA-bd_sf"/>
</dbReference>
<comment type="similarity">
    <text evidence="1 6">Belongs to the sigma-70 factor family. ECF subfamily.</text>
</comment>
<dbReference type="AlphaFoldDB" id="A0A418WJ31"/>
<proteinExistence type="inferred from homology"/>
<protein>
    <recommendedName>
        <fullName evidence="6">RNA polymerase sigma factor</fullName>
    </recommendedName>
</protein>
<evidence type="ECO:0000313" key="9">
    <source>
        <dbReference type="EMBL" id="RJF90043.1"/>
    </source>
</evidence>
<dbReference type="PROSITE" id="PS01063">
    <property type="entry name" value="SIGMA70_ECF"/>
    <property type="match status" value="1"/>
</dbReference>
<keyword evidence="5 6" id="KW-0804">Transcription</keyword>
<keyword evidence="3 6" id="KW-0731">Sigma factor</keyword>
<dbReference type="SUPFAM" id="SSF88659">
    <property type="entry name" value="Sigma3 and sigma4 domains of RNA polymerase sigma factors"/>
    <property type="match status" value="1"/>
</dbReference>
<dbReference type="PANTHER" id="PTHR43133:SF62">
    <property type="entry name" value="RNA POLYMERASE SIGMA FACTOR SIGZ"/>
    <property type="match status" value="1"/>
</dbReference>
<dbReference type="Proteomes" id="UP000284605">
    <property type="component" value="Unassembled WGS sequence"/>
</dbReference>
<keyword evidence="10" id="KW-1185">Reference proteome</keyword>
<keyword evidence="2 6" id="KW-0805">Transcription regulation</keyword>
<dbReference type="Gene3D" id="1.10.10.10">
    <property type="entry name" value="Winged helix-like DNA-binding domain superfamily/Winged helix DNA-binding domain"/>
    <property type="match status" value="1"/>
</dbReference>
<dbReference type="InterPro" id="IPR007630">
    <property type="entry name" value="RNA_pol_sigma70_r4"/>
</dbReference>
<dbReference type="OrthoDB" id="9784272at2"/>
<reference evidence="9 10" key="1">
    <citation type="submission" date="2018-09" db="EMBL/GenBank/DDBJ databases">
        <authorList>
            <person name="Zhu H."/>
        </authorList>
    </citation>
    <scope>NUCLEOTIDE SEQUENCE [LARGE SCALE GENOMIC DNA]</scope>
    <source>
        <strain evidence="9 10">K1W22B-8</strain>
    </source>
</reference>
<organism evidence="9 10">
    <name type="scientific">Oleomonas cavernae</name>
    <dbReference type="NCBI Taxonomy" id="2320859"/>
    <lineage>
        <taxon>Bacteria</taxon>
        <taxon>Pseudomonadati</taxon>
        <taxon>Pseudomonadota</taxon>
        <taxon>Alphaproteobacteria</taxon>
        <taxon>Acetobacterales</taxon>
        <taxon>Acetobacteraceae</taxon>
        <taxon>Oleomonas</taxon>
    </lineage>
</organism>
<dbReference type="Pfam" id="PF04542">
    <property type="entry name" value="Sigma70_r2"/>
    <property type="match status" value="1"/>
</dbReference>
<evidence type="ECO:0000256" key="6">
    <source>
        <dbReference type="RuleBase" id="RU000716"/>
    </source>
</evidence>
<dbReference type="Pfam" id="PF04545">
    <property type="entry name" value="Sigma70_r4"/>
    <property type="match status" value="1"/>
</dbReference>
<dbReference type="GO" id="GO:0016987">
    <property type="term" value="F:sigma factor activity"/>
    <property type="evidence" value="ECO:0007669"/>
    <property type="project" value="UniProtKB-KW"/>
</dbReference>
<evidence type="ECO:0000259" key="8">
    <source>
        <dbReference type="Pfam" id="PF04545"/>
    </source>
</evidence>
<dbReference type="GO" id="GO:0006352">
    <property type="term" value="P:DNA-templated transcription initiation"/>
    <property type="evidence" value="ECO:0007669"/>
    <property type="project" value="InterPro"/>
</dbReference>
<evidence type="ECO:0000256" key="3">
    <source>
        <dbReference type="ARBA" id="ARBA00023082"/>
    </source>
</evidence>